<evidence type="ECO:0000313" key="8">
    <source>
        <dbReference type="Proteomes" id="UP000515908"/>
    </source>
</evidence>
<proteinExistence type="predicted"/>
<gene>
    <name evidence="7" type="ORF">ADEAN_000986200</name>
</gene>
<evidence type="ECO:0000256" key="4">
    <source>
        <dbReference type="ARBA" id="ARBA00023136"/>
    </source>
</evidence>
<sequence length="116" mass="12659">MGKDACATCCAIFSLIGIVHLVVFGMMFANGAVSFAIPSIERAWDTQEKARACYNGAIIYTVFFLVSALARVYFRRNEAATRLLQHTAHMEEVQALLSPPSPDSDSGVNVRPGRGY</sequence>
<protein>
    <submittedName>
        <fullName evidence="7">Uncharacterized protein</fullName>
    </submittedName>
</protein>
<dbReference type="AlphaFoldDB" id="A0A7G2CR76"/>
<dbReference type="VEuPathDB" id="TriTrypDB:ADEAN_000986200"/>
<dbReference type="InterPro" id="IPR056552">
    <property type="entry name" value="Ribonucl_Kappa"/>
</dbReference>
<keyword evidence="4 6" id="KW-0472">Membrane</keyword>
<organism evidence="7 8">
    <name type="scientific">Angomonas deanei</name>
    <dbReference type="NCBI Taxonomy" id="59799"/>
    <lineage>
        <taxon>Eukaryota</taxon>
        <taxon>Discoba</taxon>
        <taxon>Euglenozoa</taxon>
        <taxon>Kinetoplastea</taxon>
        <taxon>Metakinetoplastina</taxon>
        <taxon>Trypanosomatida</taxon>
        <taxon>Trypanosomatidae</taxon>
        <taxon>Strigomonadinae</taxon>
        <taxon>Angomonas</taxon>
    </lineage>
</organism>
<name>A0A7G2CR76_9TRYP</name>
<dbReference type="PANTHER" id="PTHR39668">
    <property type="entry name" value="HYPOTHETICAL TRANSMEMBRANE PROTEIN L6586.03-RELATED"/>
    <property type="match status" value="1"/>
</dbReference>
<dbReference type="PANTHER" id="PTHR39668:SF1">
    <property type="entry name" value="T. BRUCEI SPP.-SPECIFIC PROTEIN"/>
    <property type="match status" value="1"/>
</dbReference>
<keyword evidence="3 6" id="KW-1133">Transmembrane helix</keyword>
<evidence type="ECO:0000256" key="5">
    <source>
        <dbReference type="SAM" id="MobiDB-lite"/>
    </source>
</evidence>
<evidence type="ECO:0000256" key="2">
    <source>
        <dbReference type="ARBA" id="ARBA00022692"/>
    </source>
</evidence>
<feature type="transmembrane region" description="Helical" evidence="6">
    <location>
        <begin position="57"/>
        <end position="74"/>
    </location>
</feature>
<dbReference type="GO" id="GO:0016020">
    <property type="term" value="C:membrane"/>
    <property type="evidence" value="ECO:0007669"/>
    <property type="project" value="UniProtKB-SubCell"/>
</dbReference>
<accession>A0A7G2CR76</accession>
<evidence type="ECO:0000256" key="3">
    <source>
        <dbReference type="ARBA" id="ARBA00022989"/>
    </source>
</evidence>
<evidence type="ECO:0000256" key="1">
    <source>
        <dbReference type="ARBA" id="ARBA00004370"/>
    </source>
</evidence>
<evidence type="ECO:0000313" key="7">
    <source>
        <dbReference type="EMBL" id="CAD2222318.1"/>
    </source>
</evidence>
<dbReference type="OrthoDB" id="67317at2759"/>
<keyword evidence="2 6" id="KW-0812">Transmembrane</keyword>
<evidence type="ECO:0000256" key="6">
    <source>
        <dbReference type="SAM" id="Phobius"/>
    </source>
</evidence>
<feature type="region of interest" description="Disordered" evidence="5">
    <location>
        <begin position="94"/>
        <end position="116"/>
    </location>
</feature>
<keyword evidence="8" id="KW-1185">Reference proteome</keyword>
<dbReference type="Proteomes" id="UP000515908">
    <property type="component" value="Chromosome 25"/>
</dbReference>
<reference evidence="7 8" key="1">
    <citation type="submission" date="2020-08" db="EMBL/GenBank/DDBJ databases">
        <authorList>
            <person name="Newling K."/>
            <person name="Davey J."/>
            <person name="Forrester S."/>
        </authorList>
    </citation>
    <scope>NUCLEOTIDE SEQUENCE [LARGE SCALE GENOMIC DNA]</scope>
    <source>
        <strain evidence="8">Crithidia deanei Carvalho (ATCC PRA-265)</strain>
    </source>
</reference>
<dbReference type="Pfam" id="PF23489">
    <property type="entry name" value="V-ATPase_su_f"/>
    <property type="match status" value="1"/>
</dbReference>
<feature type="transmembrane region" description="Helical" evidence="6">
    <location>
        <begin position="12"/>
        <end position="37"/>
    </location>
</feature>
<comment type="subcellular location">
    <subcellularLocation>
        <location evidence="1">Membrane</location>
    </subcellularLocation>
</comment>
<dbReference type="EMBL" id="LR877169">
    <property type="protein sequence ID" value="CAD2222318.1"/>
    <property type="molecule type" value="Genomic_DNA"/>
</dbReference>